<dbReference type="EMBL" id="JAVDYJ010000001">
    <property type="protein sequence ID" value="MDR7345775.1"/>
    <property type="molecule type" value="Genomic_DNA"/>
</dbReference>
<name>A0ABU2AWQ2_9MICC</name>
<reference evidence="1 2" key="1">
    <citation type="submission" date="2023-07" db="EMBL/GenBank/DDBJ databases">
        <title>Sequencing the genomes of 1000 actinobacteria strains.</title>
        <authorList>
            <person name="Klenk H.-P."/>
        </authorList>
    </citation>
    <scope>NUCLEOTIDE SEQUENCE [LARGE SCALE GENOMIC DNA]</scope>
    <source>
        <strain evidence="1 2">DSM 22966</strain>
    </source>
</reference>
<dbReference type="Proteomes" id="UP001183794">
    <property type="component" value="Unassembled WGS sequence"/>
</dbReference>
<keyword evidence="2" id="KW-1185">Reference proteome</keyword>
<comment type="caution">
    <text evidence="1">The sequence shown here is derived from an EMBL/GenBank/DDBJ whole genome shotgun (WGS) entry which is preliminary data.</text>
</comment>
<evidence type="ECO:0000313" key="1">
    <source>
        <dbReference type="EMBL" id="MDR7345775.1"/>
    </source>
</evidence>
<protein>
    <submittedName>
        <fullName evidence="1">Uncharacterized protein</fullName>
    </submittedName>
</protein>
<organism evidence="1 2">
    <name type="scientific">Enteractinococcus fodinae</name>
    <dbReference type="NCBI Taxonomy" id="684663"/>
    <lineage>
        <taxon>Bacteria</taxon>
        <taxon>Bacillati</taxon>
        <taxon>Actinomycetota</taxon>
        <taxon>Actinomycetes</taxon>
        <taxon>Micrococcales</taxon>
        <taxon>Micrococcaceae</taxon>
    </lineage>
</organism>
<dbReference type="RefSeq" id="WP_310169890.1">
    <property type="nucleotide sequence ID" value="NZ_BAABHE010000002.1"/>
</dbReference>
<sequence>MTDYQIDTDNILARHRQLSGLKALATSGQKLTERSFELYGPTATAEFAKWTSRAGNLAAKPQVVQVVQAHQQLIQTHGVYGWLQVLLTGAVYQYHRDLNMQGRTGDATYLSRQHVDDVCRLGTHIVLNYGAPTIGNRKLLTHFMSGNYARLVDRILPSVGAELGQELSGEALEQGANPVFRLPQEGLQLAIVHELDLRPMDADEPVQDDGFPPQPDPIRQTDVSTLDGAAQQMIYELSMITRALQGDTPPEPWDETLVRARLEATMGIAWASQCLYPHPEVASEELRQMYVEDLVARVEKLQDRGVIGTVSSDIFETRQLVEEAAEGDPGTAVLYERAMRQSVDNAAWVVLNWVPDLQTAGFLAQLLLDYQFDVFFDEIETLELP</sequence>
<evidence type="ECO:0000313" key="2">
    <source>
        <dbReference type="Proteomes" id="UP001183794"/>
    </source>
</evidence>
<accession>A0ABU2AWQ2</accession>
<proteinExistence type="predicted"/>
<gene>
    <name evidence="1" type="ORF">J2S62_000032</name>
</gene>